<dbReference type="EMBL" id="FNUJ01000003">
    <property type="protein sequence ID" value="SEF26054.1"/>
    <property type="molecule type" value="Genomic_DNA"/>
</dbReference>
<keyword evidence="3" id="KW-1185">Reference proteome</keyword>
<accession>A0A1H5QJL1</accession>
<proteinExistence type="predicted"/>
<organism evidence="2 3">
    <name type="scientific">Amycolatopsis pretoriensis</name>
    <dbReference type="NCBI Taxonomy" id="218821"/>
    <lineage>
        <taxon>Bacteria</taxon>
        <taxon>Bacillati</taxon>
        <taxon>Actinomycetota</taxon>
        <taxon>Actinomycetes</taxon>
        <taxon>Pseudonocardiales</taxon>
        <taxon>Pseudonocardiaceae</taxon>
        <taxon>Amycolatopsis</taxon>
    </lineage>
</organism>
<evidence type="ECO:0000313" key="2">
    <source>
        <dbReference type="EMBL" id="SEF26054.1"/>
    </source>
</evidence>
<name>A0A1H5QJL1_9PSEU</name>
<sequence>MVLKYTDGSVNATAKLDGKLQSSSAGSGDGPSTQSMNGDFSD</sequence>
<evidence type="ECO:0000313" key="3">
    <source>
        <dbReference type="Proteomes" id="UP000198878"/>
    </source>
</evidence>
<feature type="region of interest" description="Disordered" evidence="1">
    <location>
        <begin position="13"/>
        <end position="42"/>
    </location>
</feature>
<feature type="compositionally biased region" description="Polar residues" evidence="1">
    <location>
        <begin position="20"/>
        <end position="42"/>
    </location>
</feature>
<dbReference type="RefSeq" id="WP_279627534.1">
    <property type="nucleotide sequence ID" value="NZ_FNUJ01000003.1"/>
</dbReference>
<gene>
    <name evidence="2" type="ORF">SAMN05421837_10361</name>
</gene>
<protein>
    <submittedName>
        <fullName evidence="2">Uncharacterized protein</fullName>
    </submittedName>
</protein>
<dbReference type="AlphaFoldDB" id="A0A1H5QJL1"/>
<reference evidence="3" key="1">
    <citation type="submission" date="2016-10" db="EMBL/GenBank/DDBJ databases">
        <authorList>
            <person name="Varghese N."/>
            <person name="Submissions S."/>
        </authorList>
    </citation>
    <scope>NUCLEOTIDE SEQUENCE [LARGE SCALE GENOMIC DNA]</scope>
    <source>
        <strain evidence="3">DSM 44654</strain>
    </source>
</reference>
<dbReference type="Proteomes" id="UP000198878">
    <property type="component" value="Unassembled WGS sequence"/>
</dbReference>
<evidence type="ECO:0000256" key="1">
    <source>
        <dbReference type="SAM" id="MobiDB-lite"/>
    </source>
</evidence>